<dbReference type="Pfam" id="PF05402">
    <property type="entry name" value="PqqD"/>
    <property type="match status" value="1"/>
</dbReference>
<dbReference type="GO" id="GO:0005524">
    <property type="term" value="F:ATP binding"/>
    <property type="evidence" value="ECO:0007669"/>
    <property type="project" value="UniProtKB-KW"/>
</dbReference>
<proteinExistence type="predicted"/>
<dbReference type="Proteomes" id="UP000287336">
    <property type="component" value="Unassembled WGS sequence"/>
</dbReference>
<sequence>MSANASSQLDSTPRFWLSGKRHAEQDHFFRQTLEAHGWVEGDEKHWQAAWVTGMPPKSAFKAASPYAKMNHIPGNAALTVKSRLHASLNALRKRTQRHFGNDHPFTARLNFFPRAYEMPHDYPALIEDAAANPEKRWILKPTNASKGKGIKVLSDPTDAPLSPNWIVQEYIANPHTIRGHKYVLRLYMLIASIDPVRVYLYDQGFAKLASDPWDPADVDNPFSQLTNPDINALNVDSEIPVEFIDLERYRHWLREQGHDDDTLFSQLRDLAALTALSGVDAMRMRSKEEDADPQGCYELIGLDCLVDDQLKPWILECNLSPSLGICAKPEHGGVIEEAVKGSLVRDMIHLVGCDQSAKKGDFDATALADEQQRVGGFIPLYPSLPSTQDSQDYLPFIGLPSLLDYRLASVENRQAVAFRANGVSELIEDDRLALYHHASGLYFQLNDSAALIWLLASEGEPIQSLLDHLQAASGGHATQDQLENDLWSTLTPWWHHGLLAPNYGPELAVDTQDSRERPATWHGTLAFDQRQWPITAPIGPVADRIAAAFSPLLGAVNVNTLGEPLHVLESANGYCLTTDNHVVSSRLHIGDIVPAITRFCLTSAEQQDHLVLDIALLSSAEQHIVCLLPKGIKPSLLSPLIAAAKQHGLTLSRGARLAFNAPEVIEPLNLPLIDAPFASTGPQRCGGILQLTTTKAEDSQALNSLDLLGWLLPFALEQKHLSPSALHALRAFCQHPPFTQLTISAADVSQALNQWLSPLADSKPSHAAV</sequence>
<dbReference type="Gene3D" id="3.30.470.20">
    <property type="entry name" value="ATP-grasp fold, B domain"/>
    <property type="match status" value="1"/>
</dbReference>
<organism evidence="4 5">
    <name type="scientific">Vreelandella andesensis</name>
    <dbReference type="NCBI Taxonomy" id="447567"/>
    <lineage>
        <taxon>Bacteria</taxon>
        <taxon>Pseudomonadati</taxon>
        <taxon>Pseudomonadota</taxon>
        <taxon>Gammaproteobacteria</taxon>
        <taxon>Oceanospirillales</taxon>
        <taxon>Halomonadaceae</taxon>
        <taxon>Vreelandella</taxon>
    </lineage>
</organism>
<reference evidence="4 5" key="1">
    <citation type="submission" date="2018-12" db="EMBL/GenBank/DDBJ databases">
        <title>three novel Halomonas strain isolated from plants.</title>
        <authorList>
            <person name="Sun C."/>
        </authorList>
    </citation>
    <scope>NUCLEOTIDE SEQUENCE [LARGE SCALE GENOMIC DNA]</scope>
    <source>
        <strain evidence="4 5">DSM 19434</strain>
    </source>
</reference>
<dbReference type="PROSITE" id="PS51221">
    <property type="entry name" value="TTL"/>
    <property type="match status" value="1"/>
</dbReference>
<dbReference type="InterPro" id="IPR004344">
    <property type="entry name" value="TTL/TTLL_fam"/>
</dbReference>
<dbReference type="GO" id="GO:0000226">
    <property type="term" value="P:microtubule cytoskeleton organization"/>
    <property type="evidence" value="ECO:0007669"/>
    <property type="project" value="TreeGrafter"/>
</dbReference>
<evidence type="ECO:0000313" key="4">
    <source>
        <dbReference type="EMBL" id="RUR26722.1"/>
    </source>
</evidence>
<comment type="caution">
    <text evidence="4">The sequence shown here is derived from an EMBL/GenBank/DDBJ whole genome shotgun (WGS) entry which is preliminary data.</text>
</comment>
<dbReference type="GO" id="GO:0015631">
    <property type="term" value="F:tubulin binding"/>
    <property type="evidence" value="ECO:0007669"/>
    <property type="project" value="TreeGrafter"/>
</dbReference>
<dbReference type="GO" id="GO:0070740">
    <property type="term" value="F:tubulin-glutamic acid ligase activity"/>
    <property type="evidence" value="ECO:0007669"/>
    <property type="project" value="TreeGrafter"/>
</dbReference>
<dbReference type="SUPFAM" id="SSF56059">
    <property type="entry name" value="Glutathione synthetase ATP-binding domain-like"/>
    <property type="match status" value="1"/>
</dbReference>
<dbReference type="OrthoDB" id="5789377at2"/>
<name>A0A433KEN5_9GAMM</name>
<evidence type="ECO:0000256" key="1">
    <source>
        <dbReference type="ARBA" id="ARBA00022598"/>
    </source>
</evidence>
<accession>A0A433KEN5</accession>
<dbReference type="AlphaFoldDB" id="A0A433KEN5"/>
<dbReference type="InterPro" id="IPR008792">
    <property type="entry name" value="PQQD"/>
</dbReference>
<keyword evidence="3" id="KW-0067">ATP-binding</keyword>
<evidence type="ECO:0000256" key="3">
    <source>
        <dbReference type="ARBA" id="ARBA00022840"/>
    </source>
</evidence>
<protein>
    <submittedName>
        <fullName evidence="4">Amylase</fullName>
    </submittedName>
</protein>
<keyword evidence="5" id="KW-1185">Reference proteome</keyword>
<dbReference type="PANTHER" id="PTHR12241:SF162">
    <property type="entry name" value="TUBULIN MONOGLUTAMYLASE TTLL4"/>
    <property type="match status" value="1"/>
</dbReference>
<dbReference type="Pfam" id="PF03133">
    <property type="entry name" value="TTL"/>
    <property type="match status" value="1"/>
</dbReference>
<evidence type="ECO:0000313" key="5">
    <source>
        <dbReference type="Proteomes" id="UP000287336"/>
    </source>
</evidence>
<keyword evidence="2" id="KW-0547">Nucleotide-binding</keyword>
<gene>
    <name evidence="4" type="ORF">ELY33_16565</name>
</gene>
<keyword evidence="1" id="KW-0436">Ligase</keyword>
<dbReference type="RefSeq" id="WP_126949007.1">
    <property type="nucleotide sequence ID" value="NZ_RZHG01000030.1"/>
</dbReference>
<evidence type="ECO:0000256" key="2">
    <source>
        <dbReference type="ARBA" id="ARBA00022741"/>
    </source>
</evidence>
<dbReference type="EMBL" id="RZHG01000030">
    <property type="protein sequence ID" value="RUR26722.1"/>
    <property type="molecule type" value="Genomic_DNA"/>
</dbReference>
<dbReference type="PANTHER" id="PTHR12241">
    <property type="entry name" value="TUBULIN POLYGLUTAMYLASE"/>
    <property type="match status" value="1"/>
</dbReference>